<comment type="caution">
    <text evidence="3">The sequence shown here is derived from an EMBL/GenBank/DDBJ whole genome shotgun (WGS) entry which is preliminary data.</text>
</comment>
<name>A0ABS5Z099_9ACTN</name>
<feature type="compositionally biased region" description="Basic and acidic residues" evidence="1">
    <location>
        <begin position="130"/>
        <end position="143"/>
    </location>
</feature>
<dbReference type="PANTHER" id="PTHR37017:SF11">
    <property type="entry name" value="ESTERASE_LIPASE_THIOESTERASE DOMAIN-CONTAINING PROTEIN"/>
    <property type="match status" value="1"/>
</dbReference>
<organism evidence="3 4">
    <name type="scientific">Paractinoplanes bogorensis</name>
    <dbReference type="NCBI Taxonomy" id="1610840"/>
    <lineage>
        <taxon>Bacteria</taxon>
        <taxon>Bacillati</taxon>
        <taxon>Actinomycetota</taxon>
        <taxon>Actinomycetes</taxon>
        <taxon>Micromonosporales</taxon>
        <taxon>Micromonosporaceae</taxon>
        <taxon>Paractinoplanes</taxon>
    </lineage>
</organism>
<evidence type="ECO:0000313" key="3">
    <source>
        <dbReference type="EMBL" id="MBU2669115.1"/>
    </source>
</evidence>
<feature type="domain" description="AB hydrolase-1" evidence="2">
    <location>
        <begin position="6"/>
        <end position="203"/>
    </location>
</feature>
<dbReference type="Proteomes" id="UP001519654">
    <property type="component" value="Unassembled WGS sequence"/>
</dbReference>
<dbReference type="InterPro" id="IPR000073">
    <property type="entry name" value="AB_hydrolase_1"/>
</dbReference>
<reference evidence="3 4" key="1">
    <citation type="submission" date="2021-06" db="EMBL/GenBank/DDBJ databases">
        <title>Actinoplanes lichenicola sp. nov., and Actinoplanes ovalisporus sp. nov., isolated from lichen in Thailand.</title>
        <authorList>
            <person name="Saeng-In P."/>
            <person name="Kanchanasin P."/>
            <person name="Yuki M."/>
            <person name="Kudo T."/>
            <person name="Ohkuma M."/>
            <person name="Phongsopitanun W."/>
            <person name="Tanasupawat S."/>
        </authorList>
    </citation>
    <scope>NUCLEOTIDE SEQUENCE [LARGE SCALE GENOMIC DNA]</scope>
    <source>
        <strain evidence="3 4">NBRC 110975</strain>
    </source>
</reference>
<accession>A0ABS5Z099</accession>
<evidence type="ECO:0000259" key="2">
    <source>
        <dbReference type="Pfam" id="PF12697"/>
    </source>
</evidence>
<dbReference type="InterPro" id="IPR029058">
    <property type="entry name" value="AB_hydrolase_fold"/>
</dbReference>
<proteinExistence type="predicted"/>
<dbReference type="Pfam" id="PF12697">
    <property type="entry name" value="Abhydrolase_6"/>
    <property type="match status" value="1"/>
</dbReference>
<dbReference type="RefSeq" id="WP_215793341.1">
    <property type="nucleotide sequence ID" value="NZ_JAHKKG010000013.1"/>
</dbReference>
<dbReference type="SUPFAM" id="SSF53474">
    <property type="entry name" value="alpha/beta-Hydrolases"/>
    <property type="match status" value="1"/>
</dbReference>
<evidence type="ECO:0000256" key="1">
    <source>
        <dbReference type="SAM" id="MobiDB-lite"/>
    </source>
</evidence>
<feature type="region of interest" description="Disordered" evidence="1">
    <location>
        <begin position="130"/>
        <end position="149"/>
    </location>
</feature>
<gene>
    <name evidence="3" type="ORF">KOI35_36940</name>
</gene>
<dbReference type="EMBL" id="JAHKKG010000013">
    <property type="protein sequence ID" value="MBU2669115.1"/>
    <property type="molecule type" value="Genomic_DNA"/>
</dbReference>
<evidence type="ECO:0000313" key="4">
    <source>
        <dbReference type="Proteomes" id="UP001519654"/>
    </source>
</evidence>
<sequence length="212" mass="23179">MATFALIHGAGDVGWYWHLVEAELRARGHDTIAPDLPCDDDKAGLLEYTDTVVEAVGDRRGLVVVGQSLGAFVAPLVCQRMPAELLVLVAPMIPAPGESPVDFWSNTAWPGSSGDDELFYQDVPPTLADEARRRGKDQSETRLGEPSPLRAWPDVPTRVVLCRDDRLLPPDFVRRVARERLAAVPDEIDGGHTPALSHPLDLATLLDRYTKG</sequence>
<dbReference type="GO" id="GO:0016787">
    <property type="term" value="F:hydrolase activity"/>
    <property type="evidence" value="ECO:0007669"/>
    <property type="project" value="UniProtKB-KW"/>
</dbReference>
<dbReference type="Gene3D" id="3.40.50.1820">
    <property type="entry name" value="alpha/beta hydrolase"/>
    <property type="match status" value="1"/>
</dbReference>
<keyword evidence="3" id="KW-0378">Hydrolase</keyword>
<dbReference type="InterPro" id="IPR052897">
    <property type="entry name" value="Sec-Metab_Biosynth_Hydrolase"/>
</dbReference>
<keyword evidence="4" id="KW-1185">Reference proteome</keyword>
<protein>
    <submittedName>
        <fullName evidence="3">Alpha/beta hydrolase</fullName>
    </submittedName>
</protein>
<dbReference type="PANTHER" id="PTHR37017">
    <property type="entry name" value="AB HYDROLASE-1 DOMAIN-CONTAINING PROTEIN-RELATED"/>
    <property type="match status" value="1"/>
</dbReference>